<feature type="transmembrane region" description="Helical" evidence="1">
    <location>
        <begin position="51"/>
        <end position="76"/>
    </location>
</feature>
<protein>
    <submittedName>
        <fullName evidence="2">Phage shock protein PspC (Stress-responsive transcriptional regulator)</fullName>
    </submittedName>
</protein>
<proteinExistence type="predicted"/>
<dbReference type="Proteomes" id="UP001251524">
    <property type="component" value="Unassembled WGS sequence"/>
</dbReference>
<gene>
    <name evidence="2" type="ORF">J2X06_001274</name>
</gene>
<reference evidence="2 3" key="1">
    <citation type="submission" date="2023-07" db="EMBL/GenBank/DDBJ databases">
        <title>Sorghum-associated microbial communities from plants grown in Nebraska, USA.</title>
        <authorList>
            <person name="Schachtman D."/>
        </authorList>
    </citation>
    <scope>NUCLEOTIDE SEQUENCE [LARGE SCALE GENOMIC DNA]</scope>
    <source>
        <strain evidence="2 3">BE198</strain>
    </source>
</reference>
<dbReference type="EMBL" id="JAVDVY010000001">
    <property type="protein sequence ID" value="MDR7134090.1"/>
    <property type="molecule type" value="Genomic_DNA"/>
</dbReference>
<keyword evidence="1" id="KW-1133">Transmembrane helix</keyword>
<feature type="transmembrane region" description="Helical" evidence="1">
    <location>
        <begin position="111"/>
        <end position="136"/>
    </location>
</feature>
<keyword evidence="1" id="KW-0472">Membrane</keyword>
<evidence type="ECO:0000313" key="3">
    <source>
        <dbReference type="Proteomes" id="UP001251524"/>
    </source>
</evidence>
<evidence type="ECO:0000256" key="1">
    <source>
        <dbReference type="SAM" id="Phobius"/>
    </source>
</evidence>
<keyword evidence="1" id="KW-0812">Transmembrane</keyword>
<dbReference type="RefSeq" id="WP_310059787.1">
    <property type="nucleotide sequence ID" value="NZ_JAVDVY010000001.1"/>
</dbReference>
<comment type="caution">
    <text evidence="2">The sequence shown here is derived from an EMBL/GenBank/DDBJ whole genome shotgun (WGS) entry which is preliminary data.</text>
</comment>
<evidence type="ECO:0000313" key="2">
    <source>
        <dbReference type="EMBL" id="MDR7134090.1"/>
    </source>
</evidence>
<organism evidence="2 3">
    <name type="scientific">Lysobacter niastensis</name>
    <dbReference type="NCBI Taxonomy" id="380629"/>
    <lineage>
        <taxon>Bacteria</taxon>
        <taxon>Pseudomonadati</taxon>
        <taxon>Pseudomonadota</taxon>
        <taxon>Gammaproteobacteria</taxon>
        <taxon>Lysobacterales</taxon>
        <taxon>Lysobacteraceae</taxon>
        <taxon>Lysobacter</taxon>
    </lineage>
</organism>
<feature type="transmembrane region" description="Helical" evidence="1">
    <location>
        <begin position="12"/>
        <end position="31"/>
    </location>
</feature>
<sequence>MITRSHSSAVHLLLALPAAAYTSGTLIMLLMGGAEFVEQPFERRSLGELVLVPFIALVPALYILPIASIVGIPAYFVLRRMNLLRLRLFITLGVVPGLLVGLTTLSKVHSLLFVLAFAVFGALSGAIAYGVLAFMANRKSALA</sequence>
<feature type="transmembrane region" description="Helical" evidence="1">
    <location>
        <begin position="88"/>
        <end position="105"/>
    </location>
</feature>
<accession>A0ABU1W929</accession>
<keyword evidence="3" id="KW-1185">Reference proteome</keyword>
<name>A0ABU1W929_9GAMM</name>